<protein>
    <submittedName>
        <fullName evidence="1">Uncharacterized protein</fullName>
    </submittedName>
</protein>
<evidence type="ECO:0000313" key="1">
    <source>
        <dbReference type="EMBL" id="QCD89323.1"/>
    </source>
</evidence>
<proteinExistence type="predicted"/>
<gene>
    <name evidence="1" type="ORF">DEO72_LG4g267</name>
</gene>
<evidence type="ECO:0000313" key="2">
    <source>
        <dbReference type="Proteomes" id="UP000501690"/>
    </source>
</evidence>
<organism evidence="1 2">
    <name type="scientific">Vigna unguiculata</name>
    <name type="common">Cowpea</name>
    <dbReference type="NCBI Taxonomy" id="3917"/>
    <lineage>
        <taxon>Eukaryota</taxon>
        <taxon>Viridiplantae</taxon>
        <taxon>Streptophyta</taxon>
        <taxon>Embryophyta</taxon>
        <taxon>Tracheophyta</taxon>
        <taxon>Spermatophyta</taxon>
        <taxon>Magnoliopsida</taxon>
        <taxon>eudicotyledons</taxon>
        <taxon>Gunneridae</taxon>
        <taxon>Pentapetalae</taxon>
        <taxon>rosids</taxon>
        <taxon>fabids</taxon>
        <taxon>Fabales</taxon>
        <taxon>Fabaceae</taxon>
        <taxon>Papilionoideae</taxon>
        <taxon>50 kb inversion clade</taxon>
        <taxon>NPAAA clade</taxon>
        <taxon>indigoferoid/millettioid clade</taxon>
        <taxon>Phaseoleae</taxon>
        <taxon>Vigna</taxon>
    </lineage>
</organism>
<name>A0A4D6LLE4_VIGUN</name>
<sequence length="172" mass="19669">MDILAQYSKVVEQDDKMNEGNAGIVKSREIQVEEGLIPLDKQEEINIVSNNNSHISPASADIRARLGAYKHFVDLDDAQIALLVEAITAYPHLWNACQQFSERFQAWRLKILADMLVFLQKESVDSFIPQREKEFHKLCKEAVEIGFESSWVEEIRQRVVARDPKLGDDIAD</sequence>
<dbReference type="Proteomes" id="UP000501690">
    <property type="component" value="Linkage Group LG4"/>
</dbReference>
<reference evidence="1 2" key="1">
    <citation type="submission" date="2019-04" db="EMBL/GenBank/DDBJ databases">
        <title>An improved genome assembly and genetic linkage map for asparagus bean, Vigna unguiculata ssp. sesquipedialis.</title>
        <authorList>
            <person name="Xia Q."/>
            <person name="Zhang R."/>
            <person name="Dong Y."/>
        </authorList>
    </citation>
    <scope>NUCLEOTIDE SEQUENCE [LARGE SCALE GENOMIC DNA]</scope>
    <source>
        <tissue evidence="1">Leaf</tissue>
    </source>
</reference>
<keyword evidence="2" id="KW-1185">Reference proteome</keyword>
<accession>A0A4D6LLE4</accession>
<dbReference type="AlphaFoldDB" id="A0A4D6LLE4"/>
<dbReference type="EMBL" id="CP039348">
    <property type="protein sequence ID" value="QCD89323.1"/>
    <property type="molecule type" value="Genomic_DNA"/>
</dbReference>